<evidence type="ECO:0000256" key="2">
    <source>
        <dbReference type="ARBA" id="ARBA00022448"/>
    </source>
</evidence>
<evidence type="ECO:0000256" key="7">
    <source>
        <dbReference type="ARBA" id="ARBA00023136"/>
    </source>
</evidence>
<keyword evidence="4" id="KW-0997">Cell inner membrane</keyword>
<evidence type="ECO:0000256" key="1">
    <source>
        <dbReference type="ARBA" id="ARBA00004429"/>
    </source>
</evidence>
<keyword evidence="5 8" id="KW-0812">Transmembrane</keyword>
<feature type="domain" description="ABC transmembrane type-2" evidence="9">
    <location>
        <begin position="29"/>
        <end position="247"/>
    </location>
</feature>
<feature type="transmembrane region" description="Helical" evidence="8">
    <location>
        <begin position="171"/>
        <end position="187"/>
    </location>
</feature>
<evidence type="ECO:0000256" key="3">
    <source>
        <dbReference type="ARBA" id="ARBA00022475"/>
    </source>
</evidence>
<evidence type="ECO:0000256" key="5">
    <source>
        <dbReference type="ARBA" id="ARBA00022692"/>
    </source>
</evidence>
<gene>
    <name evidence="10" type="ORF">METZ01_LOCUS366564</name>
</gene>
<feature type="transmembrane region" description="Helical" evidence="8">
    <location>
        <begin position="136"/>
        <end position="159"/>
    </location>
</feature>
<dbReference type="InterPro" id="IPR047817">
    <property type="entry name" value="ABC2_TM_bact-type"/>
</dbReference>
<name>A0A382SUV9_9ZZZZ</name>
<keyword evidence="7 8" id="KW-0472">Membrane</keyword>
<proteinExistence type="predicted"/>
<feature type="transmembrane region" description="Helical" evidence="8">
    <location>
        <begin position="107"/>
        <end position="130"/>
    </location>
</feature>
<evidence type="ECO:0000256" key="6">
    <source>
        <dbReference type="ARBA" id="ARBA00022989"/>
    </source>
</evidence>
<dbReference type="EMBL" id="UINC01131790">
    <property type="protein sequence ID" value="SVD13710.1"/>
    <property type="molecule type" value="Genomic_DNA"/>
</dbReference>
<evidence type="ECO:0000256" key="8">
    <source>
        <dbReference type="SAM" id="Phobius"/>
    </source>
</evidence>
<dbReference type="InterPro" id="IPR000412">
    <property type="entry name" value="ABC_2_transport"/>
</dbReference>
<organism evidence="10">
    <name type="scientific">marine metagenome</name>
    <dbReference type="NCBI Taxonomy" id="408172"/>
    <lineage>
        <taxon>unclassified sequences</taxon>
        <taxon>metagenomes</taxon>
        <taxon>ecological metagenomes</taxon>
    </lineage>
</organism>
<protein>
    <recommendedName>
        <fullName evidence="9">ABC transmembrane type-2 domain-containing protein</fullName>
    </recommendedName>
</protein>
<reference evidence="10" key="1">
    <citation type="submission" date="2018-05" db="EMBL/GenBank/DDBJ databases">
        <authorList>
            <person name="Lanie J.A."/>
            <person name="Ng W.-L."/>
            <person name="Kazmierczak K.M."/>
            <person name="Andrzejewski T.M."/>
            <person name="Davidsen T.M."/>
            <person name="Wayne K.J."/>
            <person name="Tettelin H."/>
            <person name="Glass J.I."/>
            <person name="Rusch D."/>
            <person name="Podicherti R."/>
            <person name="Tsui H.-C.T."/>
            <person name="Winkler M.E."/>
        </authorList>
    </citation>
    <scope>NUCLEOTIDE SEQUENCE</scope>
</reference>
<keyword evidence="3" id="KW-1003">Cell membrane</keyword>
<dbReference type="GO" id="GO:0140359">
    <property type="term" value="F:ABC-type transporter activity"/>
    <property type="evidence" value="ECO:0007669"/>
    <property type="project" value="InterPro"/>
</dbReference>
<keyword evidence="6 8" id="KW-1133">Transmembrane helix</keyword>
<dbReference type="InterPro" id="IPR013525">
    <property type="entry name" value="ABC2_TM"/>
</dbReference>
<dbReference type="PIRSF" id="PIRSF006648">
    <property type="entry name" value="DrrB"/>
    <property type="match status" value="1"/>
</dbReference>
<comment type="subcellular location">
    <subcellularLocation>
        <location evidence="1">Cell inner membrane</location>
        <topology evidence="1">Multi-pass membrane protein</topology>
    </subcellularLocation>
</comment>
<evidence type="ECO:0000256" key="4">
    <source>
        <dbReference type="ARBA" id="ARBA00022519"/>
    </source>
</evidence>
<feature type="transmembrane region" description="Helical" evidence="8">
    <location>
        <begin position="60"/>
        <end position="86"/>
    </location>
</feature>
<dbReference type="GO" id="GO:0043190">
    <property type="term" value="C:ATP-binding cassette (ABC) transporter complex"/>
    <property type="evidence" value="ECO:0007669"/>
    <property type="project" value="InterPro"/>
</dbReference>
<feature type="transmembrane region" description="Helical" evidence="8">
    <location>
        <begin position="28"/>
        <end position="48"/>
    </location>
</feature>
<sequence length="255" mass="29595">MNRSVQYLLDLTLVLTRKEIQIRYKNNVLGYLWSVLQPLSFALVYYIAFKIVMRIKMENYTLFLLTGLFPWQWFANSISVASNTFISNASIIKKINFSRHVLVVANILNDALHFTLTIPVIILLCFMYDVSISLSWLYGIPILLVLQTTMTYGLCLFIASVNLFFRDLQRLVTILVTFLFFLTPIIYDYEMVPENYRYLVALNPVAPLMTSWRSLFLTGELDPQALLLTLVYSATAYGLGQMIYKKLVWRFAEVI</sequence>
<dbReference type="PANTHER" id="PTHR30413:SF8">
    <property type="entry name" value="TRANSPORT PERMEASE PROTEIN"/>
    <property type="match status" value="1"/>
</dbReference>
<dbReference type="PANTHER" id="PTHR30413">
    <property type="entry name" value="INNER MEMBRANE TRANSPORT PERMEASE"/>
    <property type="match status" value="1"/>
</dbReference>
<dbReference type="Pfam" id="PF01061">
    <property type="entry name" value="ABC2_membrane"/>
    <property type="match status" value="1"/>
</dbReference>
<evidence type="ECO:0000313" key="10">
    <source>
        <dbReference type="EMBL" id="SVD13710.1"/>
    </source>
</evidence>
<feature type="transmembrane region" description="Helical" evidence="8">
    <location>
        <begin position="225"/>
        <end position="244"/>
    </location>
</feature>
<dbReference type="GO" id="GO:0015920">
    <property type="term" value="P:lipopolysaccharide transport"/>
    <property type="evidence" value="ECO:0007669"/>
    <property type="project" value="TreeGrafter"/>
</dbReference>
<dbReference type="AlphaFoldDB" id="A0A382SUV9"/>
<accession>A0A382SUV9</accession>
<keyword evidence="2" id="KW-0813">Transport</keyword>
<evidence type="ECO:0000259" key="9">
    <source>
        <dbReference type="PROSITE" id="PS51012"/>
    </source>
</evidence>
<dbReference type="PROSITE" id="PS51012">
    <property type="entry name" value="ABC_TM2"/>
    <property type="match status" value="1"/>
</dbReference>